<reference evidence="1" key="1">
    <citation type="submission" date="2013-07" db="EMBL/GenBank/DDBJ databases">
        <title>The genome of Eucalyptus grandis.</title>
        <authorList>
            <person name="Schmutz J."/>
            <person name="Hayes R."/>
            <person name="Myburg A."/>
            <person name="Tuskan G."/>
            <person name="Grattapaglia D."/>
            <person name="Rokhsar D.S."/>
        </authorList>
    </citation>
    <scope>NUCLEOTIDE SEQUENCE</scope>
    <source>
        <tissue evidence="1">Leaf extractions</tissue>
    </source>
</reference>
<protein>
    <submittedName>
        <fullName evidence="1">Uncharacterized protein</fullName>
    </submittedName>
</protein>
<dbReference type="EMBL" id="KK198755">
    <property type="protein sequence ID" value="KCW82369.1"/>
    <property type="molecule type" value="Genomic_DNA"/>
</dbReference>
<dbReference type="Gramene" id="KCW82369">
    <property type="protein sequence ID" value="KCW82369"/>
    <property type="gene ID" value="EUGRSUZ_C03775"/>
</dbReference>
<name>A0A059CVY1_EUCGR</name>
<evidence type="ECO:0000313" key="1">
    <source>
        <dbReference type="EMBL" id="KCW82369.1"/>
    </source>
</evidence>
<organism evidence="1">
    <name type="scientific">Eucalyptus grandis</name>
    <name type="common">Flooded gum</name>
    <dbReference type="NCBI Taxonomy" id="71139"/>
    <lineage>
        <taxon>Eukaryota</taxon>
        <taxon>Viridiplantae</taxon>
        <taxon>Streptophyta</taxon>
        <taxon>Embryophyta</taxon>
        <taxon>Tracheophyta</taxon>
        <taxon>Spermatophyta</taxon>
        <taxon>Magnoliopsida</taxon>
        <taxon>eudicotyledons</taxon>
        <taxon>Gunneridae</taxon>
        <taxon>Pentapetalae</taxon>
        <taxon>rosids</taxon>
        <taxon>malvids</taxon>
        <taxon>Myrtales</taxon>
        <taxon>Myrtaceae</taxon>
        <taxon>Myrtoideae</taxon>
        <taxon>Eucalypteae</taxon>
        <taxon>Eucalyptus</taxon>
    </lineage>
</organism>
<dbReference type="AlphaFoldDB" id="A0A059CVY1"/>
<gene>
    <name evidence="1" type="ORF">EUGRSUZ_C03775</name>
</gene>
<accession>A0A059CVY1</accession>
<dbReference type="InParanoid" id="A0A059CVY1"/>
<sequence>MDRERFFPPKFWAKPGLSNIAQKFEDIVIVNRPIKILLMYKIDAGEHFSSLQWSIFIVWSVICLLIKSLEPERKISRSLKDFMIVLKT</sequence>
<proteinExistence type="predicted"/>